<accession>A0A0F9R0G9</accession>
<organism evidence="2">
    <name type="scientific">marine sediment metagenome</name>
    <dbReference type="NCBI Taxonomy" id="412755"/>
    <lineage>
        <taxon>unclassified sequences</taxon>
        <taxon>metagenomes</taxon>
        <taxon>ecological metagenomes</taxon>
    </lineage>
</organism>
<keyword evidence="1" id="KW-0472">Membrane</keyword>
<protein>
    <submittedName>
        <fullName evidence="2">Uncharacterized protein</fullName>
    </submittedName>
</protein>
<dbReference type="AlphaFoldDB" id="A0A0F9R0G9"/>
<gene>
    <name evidence="2" type="ORF">LCGC14_0636080</name>
</gene>
<proteinExistence type="predicted"/>
<reference evidence="2" key="1">
    <citation type="journal article" date="2015" name="Nature">
        <title>Complex archaea that bridge the gap between prokaryotes and eukaryotes.</title>
        <authorList>
            <person name="Spang A."/>
            <person name="Saw J.H."/>
            <person name="Jorgensen S.L."/>
            <person name="Zaremba-Niedzwiedzka K."/>
            <person name="Martijn J."/>
            <person name="Lind A.E."/>
            <person name="van Eijk R."/>
            <person name="Schleper C."/>
            <person name="Guy L."/>
            <person name="Ettema T.J."/>
        </authorList>
    </citation>
    <scope>NUCLEOTIDE SEQUENCE</scope>
</reference>
<keyword evidence="1" id="KW-1133">Transmembrane helix</keyword>
<evidence type="ECO:0000256" key="1">
    <source>
        <dbReference type="SAM" id="Phobius"/>
    </source>
</evidence>
<name>A0A0F9R0G9_9ZZZZ</name>
<keyword evidence="1" id="KW-0812">Transmembrane</keyword>
<feature type="transmembrane region" description="Helical" evidence="1">
    <location>
        <begin position="226"/>
        <end position="247"/>
    </location>
</feature>
<evidence type="ECO:0000313" key="2">
    <source>
        <dbReference type="EMBL" id="KKN50110.1"/>
    </source>
</evidence>
<comment type="caution">
    <text evidence="2">The sequence shown here is derived from an EMBL/GenBank/DDBJ whole genome shotgun (WGS) entry which is preliminary data.</text>
</comment>
<sequence length="259" mass="30262">MTIIKWVSKYLPSKNKGKTKPKIQLVTKYVDRLLDKNAVKVMDKDKFYFEAVPRSYFRKNFLSFRRWKEKRMLKKFPAKVVLIRMEMNNGTHREFLVKDDASGFVYSGGRYVFDLENRYWVVDSLIWAYDFHESLSISMKNTLKPNDELFKYVQMFEKKLIPMLEDDSKKGIKRKIPLNDIKETIENSGITQVENSINPIVLERVIKSEIIQAILQGSALGRLFRVLLILIIIILIAVVIDVVIDFISSDLSSELGLKK</sequence>
<dbReference type="EMBL" id="LAZR01001133">
    <property type="protein sequence ID" value="KKN50110.1"/>
    <property type="molecule type" value="Genomic_DNA"/>
</dbReference>